<proteinExistence type="predicted"/>
<sequence>MLRHDSPSGPHSPLVSTPNSSSPRPASSSTDLASRLLCPLYPTDGLASTLLATSALSTPFLTTSINSSVSSNSSRPSDIFLLPPSSVQLAPVSSACPGTGQPTTSSPAMFSVPQDCLWPANEAKTGWETTSSQPPVAVSSPAPASFASRPASLPADSESAPLSLRLLSQPQSAGALAPHADAPRPEFGQPTSGSSALAKSTASTCLGRESSNPAVSCRAVGVPLAVPPTRATAPPCDPKGASGSGAKWLACQAPILHCRGSTPAESVDKTDASWKLQFTGAWMRTTFGKARPCEIEWKRQLYSYNWPSPDLIIITRAEDFG</sequence>
<reference evidence="2" key="1">
    <citation type="submission" date="2018-11" db="EMBL/GenBank/DDBJ databases">
        <authorList>
            <consortium name="Pathogen Informatics"/>
        </authorList>
    </citation>
    <scope>NUCLEOTIDE SEQUENCE</scope>
</reference>
<feature type="compositionally biased region" description="Low complexity" evidence="1">
    <location>
        <begin position="16"/>
        <end position="29"/>
    </location>
</feature>
<dbReference type="Proteomes" id="UP000784294">
    <property type="component" value="Unassembled WGS sequence"/>
</dbReference>
<protein>
    <submittedName>
        <fullName evidence="2">Uncharacterized protein</fullName>
    </submittedName>
</protein>
<dbReference type="AlphaFoldDB" id="A0A448XDA3"/>
<feature type="region of interest" description="Disordered" evidence="1">
    <location>
        <begin position="125"/>
        <end position="200"/>
    </location>
</feature>
<organism evidence="2 3">
    <name type="scientific">Protopolystoma xenopodis</name>
    <dbReference type="NCBI Taxonomy" id="117903"/>
    <lineage>
        <taxon>Eukaryota</taxon>
        <taxon>Metazoa</taxon>
        <taxon>Spiralia</taxon>
        <taxon>Lophotrochozoa</taxon>
        <taxon>Platyhelminthes</taxon>
        <taxon>Monogenea</taxon>
        <taxon>Polyopisthocotylea</taxon>
        <taxon>Polystomatidea</taxon>
        <taxon>Polystomatidae</taxon>
        <taxon>Protopolystoma</taxon>
    </lineage>
</organism>
<evidence type="ECO:0000313" key="2">
    <source>
        <dbReference type="EMBL" id="VEL34168.1"/>
    </source>
</evidence>
<comment type="caution">
    <text evidence="2">The sequence shown here is derived from an EMBL/GenBank/DDBJ whole genome shotgun (WGS) entry which is preliminary data.</text>
</comment>
<evidence type="ECO:0000256" key="1">
    <source>
        <dbReference type="SAM" id="MobiDB-lite"/>
    </source>
</evidence>
<evidence type="ECO:0000313" key="3">
    <source>
        <dbReference type="Proteomes" id="UP000784294"/>
    </source>
</evidence>
<feature type="compositionally biased region" description="Low complexity" evidence="1">
    <location>
        <begin position="131"/>
        <end position="173"/>
    </location>
</feature>
<name>A0A448XDA3_9PLAT</name>
<feature type="compositionally biased region" description="Polar residues" evidence="1">
    <location>
        <begin position="189"/>
        <end position="200"/>
    </location>
</feature>
<accession>A0A448XDA3</accession>
<keyword evidence="3" id="KW-1185">Reference proteome</keyword>
<gene>
    <name evidence="2" type="ORF">PXEA_LOCUS27608</name>
</gene>
<feature type="region of interest" description="Disordered" evidence="1">
    <location>
        <begin position="1"/>
        <end position="30"/>
    </location>
</feature>
<dbReference type="EMBL" id="CAAALY010247134">
    <property type="protein sequence ID" value="VEL34168.1"/>
    <property type="molecule type" value="Genomic_DNA"/>
</dbReference>